<dbReference type="CDD" id="cd06577">
    <property type="entry name" value="PASTA_pknB"/>
    <property type="match status" value="1"/>
</dbReference>
<dbReference type="InterPro" id="IPR008271">
    <property type="entry name" value="Ser/Thr_kinase_AS"/>
</dbReference>
<keyword evidence="5 10" id="KW-0418">Kinase</keyword>
<keyword evidence="11" id="KW-1185">Reference proteome</keyword>
<feature type="compositionally biased region" description="Pro residues" evidence="7">
    <location>
        <begin position="237"/>
        <end position="251"/>
    </location>
</feature>
<dbReference type="SMART" id="SM00220">
    <property type="entry name" value="S_TKc"/>
    <property type="match status" value="1"/>
</dbReference>
<keyword evidence="2" id="KW-0723">Serine/threonine-protein kinase</keyword>
<protein>
    <recommendedName>
        <fullName evidence="1">non-specific serine/threonine protein kinase</fullName>
        <ecNumber evidence="1">2.7.11.1</ecNumber>
    </recommendedName>
</protein>
<evidence type="ECO:0000259" key="8">
    <source>
        <dbReference type="PROSITE" id="PS50011"/>
    </source>
</evidence>
<dbReference type="KEGG" id="nps:KRR39_19950"/>
<keyword evidence="4" id="KW-0547">Nucleotide-binding</keyword>
<dbReference type="PROSITE" id="PS50011">
    <property type="entry name" value="PROTEIN_KINASE_DOM"/>
    <property type="match status" value="1"/>
</dbReference>
<dbReference type="InterPro" id="IPR050660">
    <property type="entry name" value="NEK_Ser/Thr_kinase"/>
</dbReference>
<dbReference type="AlphaFoldDB" id="A0A975XZP8"/>
<organism evidence="10 11">
    <name type="scientific">Nocardioides panacis</name>
    <dbReference type="NCBI Taxonomy" id="2849501"/>
    <lineage>
        <taxon>Bacteria</taxon>
        <taxon>Bacillati</taxon>
        <taxon>Actinomycetota</taxon>
        <taxon>Actinomycetes</taxon>
        <taxon>Propionibacteriales</taxon>
        <taxon>Nocardioidaceae</taxon>
        <taxon>Nocardioides</taxon>
    </lineage>
</organism>
<feature type="domain" description="PASTA" evidence="9">
    <location>
        <begin position="340"/>
        <end position="405"/>
    </location>
</feature>
<dbReference type="PANTHER" id="PTHR43671:SF13">
    <property type="entry name" value="SERINE_THREONINE-PROTEIN KINASE NEK2"/>
    <property type="match status" value="1"/>
</dbReference>
<keyword evidence="6" id="KW-0067">ATP-binding</keyword>
<dbReference type="PANTHER" id="PTHR43671">
    <property type="entry name" value="SERINE/THREONINE-PROTEIN KINASE NEK"/>
    <property type="match status" value="1"/>
</dbReference>
<dbReference type="EC" id="2.7.11.1" evidence="1"/>
<evidence type="ECO:0000313" key="11">
    <source>
        <dbReference type="Proteomes" id="UP000683575"/>
    </source>
</evidence>
<evidence type="ECO:0000313" key="10">
    <source>
        <dbReference type="EMBL" id="QWZ07657.1"/>
    </source>
</evidence>
<feature type="compositionally biased region" description="Low complexity" evidence="7">
    <location>
        <begin position="302"/>
        <end position="339"/>
    </location>
</feature>
<dbReference type="EMBL" id="CP077062">
    <property type="protein sequence ID" value="QWZ07657.1"/>
    <property type="molecule type" value="Genomic_DNA"/>
</dbReference>
<dbReference type="Proteomes" id="UP000683575">
    <property type="component" value="Chromosome"/>
</dbReference>
<reference evidence="10" key="1">
    <citation type="submission" date="2021-06" db="EMBL/GenBank/DDBJ databases">
        <title>Complete genome sequence of Nocardioides sp. G188.</title>
        <authorList>
            <person name="Im W.-T."/>
        </authorList>
    </citation>
    <scope>NUCLEOTIDE SEQUENCE</scope>
    <source>
        <strain evidence="10">G188</strain>
    </source>
</reference>
<evidence type="ECO:0000256" key="1">
    <source>
        <dbReference type="ARBA" id="ARBA00012513"/>
    </source>
</evidence>
<name>A0A975XZP8_9ACTN</name>
<evidence type="ECO:0000259" key="9">
    <source>
        <dbReference type="PROSITE" id="PS51178"/>
    </source>
</evidence>
<dbReference type="PROSITE" id="PS00108">
    <property type="entry name" value="PROTEIN_KINASE_ST"/>
    <property type="match status" value="1"/>
</dbReference>
<dbReference type="GO" id="GO:0004674">
    <property type="term" value="F:protein serine/threonine kinase activity"/>
    <property type="evidence" value="ECO:0007669"/>
    <property type="project" value="UniProtKB-KW"/>
</dbReference>
<dbReference type="GO" id="GO:0005524">
    <property type="term" value="F:ATP binding"/>
    <property type="evidence" value="ECO:0007669"/>
    <property type="project" value="UniProtKB-KW"/>
</dbReference>
<accession>A0A975XZP8</accession>
<evidence type="ECO:0000256" key="2">
    <source>
        <dbReference type="ARBA" id="ARBA00022527"/>
    </source>
</evidence>
<feature type="domain" description="Protein kinase" evidence="8">
    <location>
        <begin position="1"/>
        <end position="183"/>
    </location>
</feature>
<feature type="region of interest" description="Disordered" evidence="7">
    <location>
        <begin position="411"/>
        <end position="440"/>
    </location>
</feature>
<feature type="region of interest" description="Disordered" evidence="7">
    <location>
        <begin position="219"/>
        <end position="257"/>
    </location>
</feature>
<evidence type="ECO:0000256" key="6">
    <source>
        <dbReference type="ARBA" id="ARBA00022840"/>
    </source>
</evidence>
<dbReference type="InterPro" id="IPR005543">
    <property type="entry name" value="PASTA_dom"/>
</dbReference>
<dbReference type="InterPro" id="IPR000719">
    <property type="entry name" value="Prot_kinase_dom"/>
</dbReference>
<feature type="region of interest" description="Disordered" evidence="7">
    <location>
        <begin position="368"/>
        <end position="398"/>
    </location>
</feature>
<dbReference type="FunFam" id="1.10.510.10:FF:000021">
    <property type="entry name" value="Serine/threonine protein kinase"/>
    <property type="match status" value="1"/>
</dbReference>
<sequence length="440" mass="43641">MELVRGEPLSALLRGGEPMPPEPAAELLAQAADGISAAHALGIVHRDVKPANLLVTPDGTLKITDFGIARAADAVALTQTGQVIGTPQYLSPEQAEGKAATAASDIYSLGVVLYECLAGRRPFDADSPIATALAHLRDDPPPLPDEVPEHLRETVRVALAKDPAARFGSAAAFATALHGGPVVGGAGTPADPGADAPTVVAASAAAPVAGAAVAAAAAGHDADDGTRVLSAPDDVPPRGPRGPAPAPPPGPAERRRTPGWLPWAAAAAAVLVVVLVVSQLGGNGDDPAAPTSGDSPSATKGSKAPSRSASPKPSPSRTPSASDTPSETPSASPSESPSAQTVTVDPAAYVGRPAKDARKDLEKLGLTVAETTVENPGDQEKDGVSGVSPSGEVEPGSTVTLSVYGDPVQVEVPGASTGPSTGADTGPGNGKVKGKVKKQP</sequence>
<gene>
    <name evidence="10" type="ORF">KRR39_19950</name>
</gene>
<evidence type="ECO:0000256" key="5">
    <source>
        <dbReference type="ARBA" id="ARBA00022777"/>
    </source>
</evidence>
<dbReference type="PROSITE" id="PS51178">
    <property type="entry name" value="PASTA"/>
    <property type="match status" value="1"/>
</dbReference>
<proteinExistence type="predicted"/>
<dbReference type="Pfam" id="PF03793">
    <property type="entry name" value="PASTA"/>
    <property type="match status" value="1"/>
</dbReference>
<evidence type="ECO:0000256" key="3">
    <source>
        <dbReference type="ARBA" id="ARBA00022679"/>
    </source>
</evidence>
<dbReference type="CDD" id="cd14014">
    <property type="entry name" value="STKc_PknB_like"/>
    <property type="match status" value="1"/>
</dbReference>
<keyword evidence="3" id="KW-0808">Transferase</keyword>
<dbReference type="Pfam" id="PF00069">
    <property type="entry name" value="Pkinase"/>
    <property type="match status" value="1"/>
</dbReference>
<evidence type="ECO:0000256" key="4">
    <source>
        <dbReference type="ARBA" id="ARBA00022741"/>
    </source>
</evidence>
<evidence type="ECO:0000256" key="7">
    <source>
        <dbReference type="SAM" id="MobiDB-lite"/>
    </source>
</evidence>
<feature type="region of interest" description="Disordered" evidence="7">
    <location>
        <begin position="285"/>
        <end position="356"/>
    </location>
</feature>